<dbReference type="EMBL" id="AFYH01019315">
    <property type="status" value="NOT_ANNOTATED_CDS"/>
    <property type="molecule type" value="Genomic_DNA"/>
</dbReference>
<reference evidence="10" key="2">
    <citation type="submission" date="2025-08" db="UniProtKB">
        <authorList>
            <consortium name="Ensembl"/>
        </authorList>
    </citation>
    <scope>IDENTIFICATION</scope>
</reference>
<dbReference type="GO" id="GO:0010628">
    <property type="term" value="P:positive regulation of gene expression"/>
    <property type="evidence" value="ECO:0007669"/>
    <property type="project" value="UniProtKB-ARBA"/>
</dbReference>
<reference evidence="11" key="1">
    <citation type="submission" date="2011-08" db="EMBL/GenBank/DDBJ databases">
        <title>The draft genome of Latimeria chalumnae.</title>
        <authorList>
            <person name="Di Palma F."/>
            <person name="Alfoldi J."/>
            <person name="Johnson J."/>
            <person name="Berlin A."/>
            <person name="Gnerre S."/>
            <person name="Jaffe D."/>
            <person name="MacCallum I."/>
            <person name="Young S."/>
            <person name="Walker B.J."/>
            <person name="Lander E."/>
            <person name="Lindblad-Toh K."/>
        </authorList>
    </citation>
    <scope>NUCLEOTIDE SEQUENCE [LARGE SCALE GENOMIC DNA]</scope>
    <source>
        <strain evidence="11">Wild caught</strain>
    </source>
</reference>
<evidence type="ECO:0000256" key="5">
    <source>
        <dbReference type="ARBA" id="ARBA00022741"/>
    </source>
</evidence>
<comment type="subcellular location">
    <subcellularLocation>
        <location evidence="1">Cytoplasm</location>
    </subcellularLocation>
</comment>
<evidence type="ECO:0000256" key="2">
    <source>
        <dbReference type="ARBA" id="ARBA00022490"/>
    </source>
</evidence>
<feature type="binding site" evidence="8">
    <location>
        <position position="38"/>
    </location>
    <ligand>
        <name>ATP</name>
        <dbReference type="ChEBI" id="CHEBI:30616"/>
    </ligand>
</feature>
<dbReference type="PROSITE" id="PS50011">
    <property type="entry name" value="PROTEIN_KINASE_DOM"/>
    <property type="match status" value="1"/>
</dbReference>
<keyword evidence="2" id="KW-0963">Cytoplasm</keyword>
<dbReference type="EMBL" id="AFYH01019312">
    <property type="status" value="NOT_ANNOTATED_CDS"/>
    <property type="molecule type" value="Genomic_DNA"/>
</dbReference>
<evidence type="ECO:0000256" key="1">
    <source>
        <dbReference type="ARBA" id="ARBA00004496"/>
    </source>
</evidence>
<dbReference type="PROSITE" id="PS00107">
    <property type="entry name" value="PROTEIN_KINASE_ATP"/>
    <property type="match status" value="1"/>
</dbReference>
<dbReference type="PANTHER" id="PTHR22969:SF14">
    <property type="entry name" value="SERINE_THREONINE-PROTEIN KINASE TBK1"/>
    <property type="match status" value="1"/>
</dbReference>
<dbReference type="Gene3D" id="1.10.510.10">
    <property type="entry name" value="Transferase(Phosphotransferase) domain 1"/>
    <property type="match status" value="1"/>
</dbReference>
<evidence type="ECO:0000256" key="8">
    <source>
        <dbReference type="PROSITE-ProRule" id="PRU10141"/>
    </source>
</evidence>
<keyword evidence="11" id="KW-1185">Reference proteome</keyword>
<dbReference type="EMBL" id="AFYH01019317">
    <property type="status" value="NOT_ANNOTATED_CDS"/>
    <property type="molecule type" value="Genomic_DNA"/>
</dbReference>
<evidence type="ECO:0000313" key="10">
    <source>
        <dbReference type="Ensembl" id="ENSLACP00000015869.1"/>
    </source>
</evidence>
<feature type="domain" description="Protein kinase" evidence="9">
    <location>
        <begin position="9"/>
        <end position="350"/>
    </location>
</feature>
<keyword evidence="5 8" id="KW-0547">Nucleotide-binding</keyword>
<dbReference type="EMBL" id="AFYH01019319">
    <property type="status" value="NOT_ANNOTATED_CDS"/>
    <property type="molecule type" value="Genomic_DNA"/>
</dbReference>
<evidence type="ECO:0000259" key="9">
    <source>
        <dbReference type="PROSITE" id="PS50011"/>
    </source>
</evidence>
<dbReference type="SMART" id="SM00220">
    <property type="entry name" value="S_TKc"/>
    <property type="match status" value="1"/>
</dbReference>
<keyword evidence="3" id="KW-0723">Serine/threonine-protein kinase</keyword>
<dbReference type="Gene3D" id="1.20.1270.420">
    <property type="match status" value="1"/>
</dbReference>
<dbReference type="Proteomes" id="UP000008672">
    <property type="component" value="Unassembled WGS sequence"/>
</dbReference>
<dbReference type="InterPro" id="IPR000719">
    <property type="entry name" value="Prot_kinase_dom"/>
</dbReference>
<dbReference type="eggNOG" id="KOG4250">
    <property type="taxonomic scope" value="Eukaryota"/>
</dbReference>
<dbReference type="SUPFAM" id="SSF56112">
    <property type="entry name" value="Protein kinase-like (PK-like)"/>
    <property type="match status" value="1"/>
</dbReference>
<dbReference type="FunFam" id="1.10.510.10:FF:000100">
    <property type="entry name" value="inhibitor of nuclear factor kappa-B kinase subunit epsilon"/>
    <property type="match status" value="1"/>
</dbReference>
<sequence length="675" mass="78217">MQSTSNYLWRISDILGRGATANVYRGRHKKTGDSYAVKVFNRLSFLRPLEVQMREFEVLRKLNHKNIVKLFDVEDENSSRSKVLVMEFCSCGSLYTVLEEPANAFGLPESEFLIVLQDVVAGMNHLRENGIVHRDIKPGNIMRVIGEDGKSIYKLTDFGAARELEDDEQFVSLYGTEEYLHPDMYERAVLRKEHQKKYKATVDLWSIGVTFYHAATGSLPFRPFEGPRGNKEVMYELTAPRSPGCHRRFGGLKSASRPLACHCERSQSDQLTPDRTNGAYCFSFSKHVSVLTEVLEKLYMYVHLEMEKYRFQKTCFVHAYVSINPLTLIPVTNIIRTYYLFFSSCKHIFLIPMQDTQNFYLMRGLQPLFLCHKYCDNQDDFFSEAIMAPKMHPRYDLDRDASDAKSITDIVCYACRISSSLLLLQELSRKGVRWLIEIIKEDYNETVHKKSEVFLVLNFYSRNIEKIEKMCVCIISHIFIFYIYKEHLKGLEAVVGLEPAGWVEIILSLVVHACRWEQSVPDNWLQNTQPKLVCVEKLRVLFDLIFAIYQQFKKEKAEGRLSYNEEQIHKFDKQKLYLHATRAVSLFKEECYQKFQLFLIQMEDWLRKVLHARKQLLSVASQLIGIEQEVSMYGDHINKLQDMLPQKTLAASGGMKPSGTSVYSSPNTLVEMTLG</sequence>
<keyword evidence="6" id="KW-0418">Kinase</keyword>
<dbReference type="Gene3D" id="3.30.200.20">
    <property type="entry name" value="Phosphorylase Kinase, domain 1"/>
    <property type="match status" value="1"/>
</dbReference>
<dbReference type="Pfam" id="PF18394">
    <property type="entry name" value="TBK1_CCD1"/>
    <property type="match status" value="2"/>
</dbReference>
<dbReference type="InterPro" id="IPR017441">
    <property type="entry name" value="Protein_kinase_ATP_BS"/>
</dbReference>
<evidence type="ECO:0000256" key="6">
    <source>
        <dbReference type="ARBA" id="ARBA00022777"/>
    </source>
</evidence>
<dbReference type="Ensembl" id="ENSLACT00000015979.1">
    <property type="protein sequence ID" value="ENSLACP00000015869.1"/>
    <property type="gene ID" value="ENSLACG00000013974.1"/>
</dbReference>
<dbReference type="InParanoid" id="H3B1U8"/>
<proteinExistence type="predicted"/>
<dbReference type="GO" id="GO:0005737">
    <property type="term" value="C:cytoplasm"/>
    <property type="evidence" value="ECO:0007669"/>
    <property type="project" value="UniProtKB-SubCell"/>
</dbReference>
<dbReference type="STRING" id="7897.ENSLACP00000015869"/>
<evidence type="ECO:0000256" key="7">
    <source>
        <dbReference type="ARBA" id="ARBA00022840"/>
    </source>
</evidence>
<evidence type="ECO:0000256" key="3">
    <source>
        <dbReference type="ARBA" id="ARBA00022527"/>
    </source>
</evidence>
<dbReference type="HOGENOM" id="CLU_000288_101_1_1"/>
<gene>
    <name evidence="10" type="primary">TBK1</name>
</gene>
<dbReference type="EMBL" id="AFYH01019318">
    <property type="status" value="NOT_ANNOTATED_CDS"/>
    <property type="molecule type" value="Genomic_DNA"/>
</dbReference>
<dbReference type="PANTHER" id="PTHR22969">
    <property type="entry name" value="IKB KINASE"/>
    <property type="match status" value="1"/>
</dbReference>
<organism evidence="10 11">
    <name type="scientific">Latimeria chalumnae</name>
    <name type="common">Coelacanth</name>
    <dbReference type="NCBI Taxonomy" id="7897"/>
    <lineage>
        <taxon>Eukaryota</taxon>
        <taxon>Metazoa</taxon>
        <taxon>Chordata</taxon>
        <taxon>Craniata</taxon>
        <taxon>Vertebrata</taxon>
        <taxon>Euteleostomi</taxon>
        <taxon>Coelacanthiformes</taxon>
        <taxon>Coelacanthidae</taxon>
        <taxon>Latimeria</taxon>
    </lineage>
</organism>
<dbReference type="GO" id="GO:0004674">
    <property type="term" value="F:protein serine/threonine kinase activity"/>
    <property type="evidence" value="ECO:0007669"/>
    <property type="project" value="UniProtKB-KW"/>
</dbReference>
<dbReference type="EMBL" id="AFYH01019313">
    <property type="status" value="NOT_ANNOTATED_CDS"/>
    <property type="molecule type" value="Genomic_DNA"/>
</dbReference>
<evidence type="ECO:0000313" key="11">
    <source>
        <dbReference type="Proteomes" id="UP000008672"/>
    </source>
</evidence>
<protein>
    <submittedName>
        <fullName evidence="10">TANK binding kinase 1</fullName>
    </submittedName>
</protein>
<dbReference type="GO" id="GO:0006950">
    <property type="term" value="P:response to stress"/>
    <property type="evidence" value="ECO:0007669"/>
    <property type="project" value="UniProtKB-ARBA"/>
</dbReference>
<dbReference type="EMBL" id="AFYH01019311">
    <property type="status" value="NOT_ANNOTATED_CDS"/>
    <property type="molecule type" value="Genomic_DNA"/>
</dbReference>
<dbReference type="EMBL" id="AFYH01019310">
    <property type="status" value="NOT_ANNOTATED_CDS"/>
    <property type="molecule type" value="Genomic_DNA"/>
</dbReference>
<keyword evidence="7 8" id="KW-0067">ATP-binding</keyword>
<dbReference type="InterPro" id="IPR041309">
    <property type="entry name" value="TBK1_CC1"/>
</dbReference>
<keyword evidence="4" id="KW-0808">Transferase</keyword>
<evidence type="ECO:0000256" key="4">
    <source>
        <dbReference type="ARBA" id="ARBA00022679"/>
    </source>
</evidence>
<dbReference type="FunFam" id="3.30.200.20:FF:000106">
    <property type="entry name" value="serine/threonine-protein kinase TBK1 isoform X1"/>
    <property type="match status" value="1"/>
</dbReference>
<accession>H3B1U8</accession>
<dbReference type="GO" id="GO:0045089">
    <property type="term" value="P:positive regulation of innate immune response"/>
    <property type="evidence" value="ECO:0007669"/>
    <property type="project" value="UniProtKB-ARBA"/>
</dbReference>
<dbReference type="GeneTree" id="ENSGT00950000182937"/>
<name>H3B1U8_LATCH</name>
<dbReference type="GO" id="GO:0005524">
    <property type="term" value="F:ATP binding"/>
    <property type="evidence" value="ECO:0007669"/>
    <property type="project" value="UniProtKB-UniRule"/>
</dbReference>
<dbReference type="AlphaFoldDB" id="H3B1U8"/>
<dbReference type="InterPro" id="IPR051180">
    <property type="entry name" value="IKK"/>
</dbReference>
<dbReference type="Pfam" id="PF00069">
    <property type="entry name" value="Pkinase"/>
    <property type="match status" value="1"/>
</dbReference>
<dbReference type="GO" id="GO:0009967">
    <property type="term" value="P:positive regulation of signal transduction"/>
    <property type="evidence" value="ECO:0007669"/>
    <property type="project" value="UniProtKB-ARBA"/>
</dbReference>
<dbReference type="EMBL" id="AFYH01019316">
    <property type="status" value="NOT_ANNOTATED_CDS"/>
    <property type="molecule type" value="Genomic_DNA"/>
</dbReference>
<reference evidence="10" key="3">
    <citation type="submission" date="2025-09" db="UniProtKB">
        <authorList>
            <consortium name="Ensembl"/>
        </authorList>
    </citation>
    <scope>IDENTIFICATION</scope>
</reference>
<dbReference type="EMBL" id="AFYH01019314">
    <property type="status" value="NOT_ANNOTATED_CDS"/>
    <property type="molecule type" value="Genomic_DNA"/>
</dbReference>
<dbReference type="InterPro" id="IPR011009">
    <property type="entry name" value="Kinase-like_dom_sf"/>
</dbReference>